<feature type="transmembrane region" description="Helical" evidence="2">
    <location>
        <begin position="44"/>
        <end position="64"/>
    </location>
</feature>
<evidence type="ECO:0000256" key="2">
    <source>
        <dbReference type="SAM" id="Phobius"/>
    </source>
</evidence>
<dbReference type="Pfam" id="PF02517">
    <property type="entry name" value="Rce1-like"/>
    <property type="match status" value="1"/>
</dbReference>
<name>A0ABM8BIU0_9LACO</name>
<organism evidence="4 5">
    <name type="scientific">Lactobacillus xylocopicola</name>
    <dbReference type="NCBI Taxonomy" id="2976676"/>
    <lineage>
        <taxon>Bacteria</taxon>
        <taxon>Bacillati</taxon>
        <taxon>Bacillota</taxon>
        <taxon>Bacilli</taxon>
        <taxon>Lactobacillales</taxon>
        <taxon>Lactobacillaceae</taxon>
        <taxon>Lactobacillus</taxon>
    </lineage>
</organism>
<dbReference type="RefSeq" id="WP_317637447.1">
    <property type="nucleotide sequence ID" value="NZ_AP026803.1"/>
</dbReference>
<feature type="transmembrane region" description="Helical" evidence="2">
    <location>
        <begin position="5"/>
        <end position="24"/>
    </location>
</feature>
<dbReference type="Proteomes" id="UP001321741">
    <property type="component" value="Chromosome"/>
</dbReference>
<feature type="transmembrane region" description="Helical" evidence="2">
    <location>
        <begin position="165"/>
        <end position="181"/>
    </location>
</feature>
<reference evidence="4 5" key="1">
    <citation type="journal article" date="2023" name="Microbiol. Spectr.">
        <title>Symbiosis of Carpenter Bees with Uncharacterized Lactic Acid Bacteria Showing NAD Auxotrophy.</title>
        <authorList>
            <person name="Kawasaki S."/>
            <person name="Ozawa K."/>
            <person name="Mori T."/>
            <person name="Yamamoto A."/>
            <person name="Ito M."/>
            <person name="Ohkuma M."/>
            <person name="Sakamoto M."/>
            <person name="Matsutani M."/>
        </authorList>
    </citation>
    <scope>NUCLEOTIDE SEQUENCE [LARGE SCALE GENOMIC DNA]</scope>
    <source>
        <strain evidence="4 5">Kim32-2</strain>
    </source>
</reference>
<dbReference type="PANTHER" id="PTHR36435">
    <property type="entry name" value="SLR1288 PROTEIN"/>
    <property type="match status" value="1"/>
</dbReference>
<dbReference type="InterPro" id="IPR003675">
    <property type="entry name" value="Rce1/LyrA-like_dom"/>
</dbReference>
<keyword evidence="2" id="KW-1133">Transmembrane helix</keyword>
<evidence type="ECO:0000259" key="3">
    <source>
        <dbReference type="Pfam" id="PF02517"/>
    </source>
</evidence>
<feature type="transmembrane region" description="Helical" evidence="2">
    <location>
        <begin position="187"/>
        <end position="204"/>
    </location>
</feature>
<feature type="transmembrane region" description="Helical" evidence="2">
    <location>
        <begin position="124"/>
        <end position="144"/>
    </location>
</feature>
<feature type="transmembrane region" description="Helical" evidence="2">
    <location>
        <begin position="84"/>
        <end position="104"/>
    </location>
</feature>
<comment type="similarity">
    <text evidence="1">Belongs to the UPF0177 family.</text>
</comment>
<dbReference type="InterPro" id="IPR052710">
    <property type="entry name" value="CAAX_protease"/>
</dbReference>
<dbReference type="EMBL" id="AP026803">
    <property type="protein sequence ID" value="BDR61227.1"/>
    <property type="molecule type" value="Genomic_DNA"/>
</dbReference>
<evidence type="ECO:0000313" key="4">
    <source>
        <dbReference type="EMBL" id="BDR61227.1"/>
    </source>
</evidence>
<keyword evidence="2" id="KW-0472">Membrane</keyword>
<sequence>MRKVFYFLGNIVVMIVAIILYSLTQQFYFYPSRVKKAFHLSSSSYVVLTVAVTIGVLLLLAFIYRKQLQKQNKWDFNRKPHWGIRRILVAIAGFLLLTLTSILLPKLLGINGDSTSNNQTILNGILRSAGNFYFPMIVLIAPIFEETIFRGFFFNTFFPQETTSSKWLGILFSGFVFGYIHDPTLTKYLFLYWALGCILAWTYTTTKDLRYSMIAHMLYNSLGFL</sequence>
<keyword evidence="5" id="KW-1185">Reference proteome</keyword>
<protein>
    <submittedName>
        <fullName evidence="4">Membrane protein</fullName>
    </submittedName>
</protein>
<feature type="domain" description="CAAX prenyl protease 2/Lysostaphin resistance protein A-like" evidence="3">
    <location>
        <begin position="132"/>
        <end position="221"/>
    </location>
</feature>
<evidence type="ECO:0000256" key="1">
    <source>
        <dbReference type="ARBA" id="ARBA00009067"/>
    </source>
</evidence>
<dbReference type="PANTHER" id="PTHR36435:SF1">
    <property type="entry name" value="CAAX AMINO TERMINAL PROTEASE FAMILY PROTEIN"/>
    <property type="match status" value="1"/>
</dbReference>
<proteinExistence type="inferred from homology"/>
<keyword evidence="2" id="KW-0812">Transmembrane</keyword>
<evidence type="ECO:0000313" key="5">
    <source>
        <dbReference type="Proteomes" id="UP001321741"/>
    </source>
</evidence>
<gene>
    <name evidence="4" type="ORF">KIM322_14880</name>
</gene>
<accession>A0ABM8BIU0</accession>